<protein>
    <submittedName>
        <fullName evidence="1">Uncharacterized protein</fullName>
    </submittedName>
</protein>
<dbReference type="PANTHER" id="PTHR45749">
    <property type="match status" value="1"/>
</dbReference>
<keyword evidence="2" id="KW-1185">Reference proteome</keyword>
<accession>A0ABQ8S644</accession>
<evidence type="ECO:0000313" key="1">
    <source>
        <dbReference type="EMBL" id="KAJ4429347.1"/>
    </source>
</evidence>
<dbReference type="EMBL" id="JAJSOF020000036">
    <property type="protein sequence ID" value="KAJ4429347.1"/>
    <property type="molecule type" value="Genomic_DNA"/>
</dbReference>
<gene>
    <name evidence="1" type="ORF">ANN_26352</name>
</gene>
<proteinExistence type="predicted"/>
<name>A0ABQ8S644_PERAM</name>
<sequence>MSSHEPHGGVQVKVRERYESAHFIHFYAHQLNLIVERCVTGNKQVRIFFSNLEGISSFFSQSPKRAAVLDEVVKKRIPSCPQSIRWNFKSRCVTIAHKFKQRVVECVGKIIDDESNDYKTLNKATGMKSFLKDNDFLFWFDLFNKTMPHCDILFNVICLINDHLSTAKLFEPSLFPRHSIAFPDNELKIAVGLFNLNPKELRHELNVLYGRTEFVKASGALTLLNCLYEHNLVNAFSESVKLLKIIVTIPMTPERQNGASLL</sequence>
<comment type="caution">
    <text evidence="1">The sequence shown here is derived from an EMBL/GenBank/DDBJ whole genome shotgun (WGS) entry which is preliminary data.</text>
</comment>
<organism evidence="1 2">
    <name type="scientific">Periplaneta americana</name>
    <name type="common">American cockroach</name>
    <name type="synonym">Blatta americana</name>
    <dbReference type="NCBI Taxonomy" id="6978"/>
    <lineage>
        <taxon>Eukaryota</taxon>
        <taxon>Metazoa</taxon>
        <taxon>Ecdysozoa</taxon>
        <taxon>Arthropoda</taxon>
        <taxon>Hexapoda</taxon>
        <taxon>Insecta</taxon>
        <taxon>Pterygota</taxon>
        <taxon>Neoptera</taxon>
        <taxon>Polyneoptera</taxon>
        <taxon>Dictyoptera</taxon>
        <taxon>Blattodea</taxon>
        <taxon>Blattoidea</taxon>
        <taxon>Blattidae</taxon>
        <taxon>Blattinae</taxon>
        <taxon>Periplaneta</taxon>
    </lineage>
</organism>
<reference evidence="1 2" key="1">
    <citation type="journal article" date="2022" name="Allergy">
        <title>Genome assembly and annotation of Periplaneta americana reveal a comprehensive cockroach allergen profile.</title>
        <authorList>
            <person name="Wang L."/>
            <person name="Xiong Q."/>
            <person name="Saelim N."/>
            <person name="Wang L."/>
            <person name="Nong W."/>
            <person name="Wan A.T."/>
            <person name="Shi M."/>
            <person name="Liu X."/>
            <person name="Cao Q."/>
            <person name="Hui J.H.L."/>
            <person name="Sookrung N."/>
            <person name="Leung T.F."/>
            <person name="Tungtrongchitr A."/>
            <person name="Tsui S.K.W."/>
        </authorList>
    </citation>
    <scope>NUCLEOTIDE SEQUENCE [LARGE SCALE GENOMIC DNA]</scope>
    <source>
        <strain evidence="1">PWHHKU_190912</strain>
    </source>
</reference>
<dbReference type="Proteomes" id="UP001148838">
    <property type="component" value="Unassembled WGS sequence"/>
</dbReference>
<dbReference type="PANTHER" id="PTHR45749:SF28">
    <property type="entry name" value="ZINC FINGER MYM-TYPE PROTEIN 1-LIKE-RELATED"/>
    <property type="match status" value="1"/>
</dbReference>
<evidence type="ECO:0000313" key="2">
    <source>
        <dbReference type="Proteomes" id="UP001148838"/>
    </source>
</evidence>